<dbReference type="GO" id="GO:0030246">
    <property type="term" value="F:carbohydrate binding"/>
    <property type="evidence" value="ECO:0007669"/>
    <property type="project" value="InterPro"/>
</dbReference>
<dbReference type="GO" id="GO:0005975">
    <property type="term" value="P:carbohydrate metabolic process"/>
    <property type="evidence" value="ECO:0007669"/>
    <property type="project" value="InterPro"/>
</dbReference>
<evidence type="ECO:0008006" key="3">
    <source>
        <dbReference type="Google" id="ProtNLM"/>
    </source>
</evidence>
<dbReference type="SUPFAM" id="SSF74650">
    <property type="entry name" value="Galactose mutarotase-like"/>
    <property type="match status" value="1"/>
</dbReference>
<sequence>MDCRKIKEAGNREAVYMNNGKIRVVIDANKGMIPELSTQYKKGWINSHWQPWFRANSPEPWNGTKHSSFWKIPLLYDISGNFPCAPNFGPDNVVNEYNIPPHGFTAFEQWDQGDPYKSEKSITFTSTLKEGLHPFRYKKTDLLLKNHSILYTRLDIQNTGKNNEPYNCGWHNTVGPPFLESACLIDNNAQKYSVPAAGTEFDNTGHLKFGAETDSLKEVPLREGGTIDIRKVPGINGYTDFICGAVPPECELGWASIINPRLKLIYLSFFKGPAVVKKDEIPLYFYDLWMNYGGRPYTPWAAVDGLTDQTFCLGSENVTGYYANGLNEAIKHPKLLGYPTYLDLKPSEKKSLYYGTLFQEYEGDIFDDGIFSVKGEIDCLALESYSGIKMNIPCDFHFASLRNDD</sequence>
<evidence type="ECO:0000313" key="1">
    <source>
        <dbReference type="EMBL" id="QEN08357.1"/>
    </source>
</evidence>
<organism evidence="1 2">
    <name type="scientific">Oceanispirochaeta crateris</name>
    <dbReference type="NCBI Taxonomy" id="2518645"/>
    <lineage>
        <taxon>Bacteria</taxon>
        <taxon>Pseudomonadati</taxon>
        <taxon>Spirochaetota</taxon>
        <taxon>Spirochaetia</taxon>
        <taxon>Spirochaetales</taxon>
        <taxon>Spirochaetaceae</taxon>
        <taxon>Oceanispirochaeta</taxon>
    </lineage>
</organism>
<dbReference type="Proteomes" id="UP000324209">
    <property type="component" value="Chromosome"/>
</dbReference>
<evidence type="ECO:0000313" key="2">
    <source>
        <dbReference type="Proteomes" id="UP000324209"/>
    </source>
</evidence>
<dbReference type="GO" id="GO:0003824">
    <property type="term" value="F:catalytic activity"/>
    <property type="evidence" value="ECO:0007669"/>
    <property type="project" value="InterPro"/>
</dbReference>
<name>A0A5C1QLK5_9SPIO</name>
<gene>
    <name evidence="1" type="ORF">EXM22_10290</name>
</gene>
<dbReference type="EMBL" id="CP036150">
    <property type="protein sequence ID" value="QEN08357.1"/>
    <property type="molecule type" value="Genomic_DNA"/>
</dbReference>
<dbReference type="InterPro" id="IPR014718">
    <property type="entry name" value="GH-type_carb-bd"/>
</dbReference>
<proteinExistence type="predicted"/>
<dbReference type="OrthoDB" id="7335506at2"/>
<dbReference type="AlphaFoldDB" id="A0A5C1QLK5"/>
<dbReference type="KEGG" id="ock:EXM22_10290"/>
<protein>
    <recommendedName>
        <fullName evidence="3">DUF4432 family protein</fullName>
    </recommendedName>
</protein>
<dbReference type="RefSeq" id="WP_149486437.1">
    <property type="nucleotide sequence ID" value="NZ_CP036150.1"/>
</dbReference>
<reference evidence="1 2" key="1">
    <citation type="submission" date="2019-02" db="EMBL/GenBank/DDBJ databases">
        <title>Complete Genome Sequence and Methylome Analysis of free living Spirochaetas.</title>
        <authorList>
            <person name="Fomenkov A."/>
            <person name="Dubinina G."/>
            <person name="Leshcheva N."/>
            <person name="Mikheeva N."/>
            <person name="Grabovich M."/>
            <person name="Vincze T."/>
            <person name="Roberts R.J."/>
        </authorList>
    </citation>
    <scope>NUCLEOTIDE SEQUENCE [LARGE SCALE GENOMIC DNA]</scope>
    <source>
        <strain evidence="1 2">K2</strain>
    </source>
</reference>
<keyword evidence="2" id="KW-1185">Reference proteome</keyword>
<dbReference type="InterPro" id="IPR011013">
    <property type="entry name" value="Gal_mutarotase_sf_dom"/>
</dbReference>
<accession>A0A5C1QLK5</accession>
<dbReference type="Gene3D" id="2.70.98.10">
    <property type="match status" value="1"/>
</dbReference>